<evidence type="ECO:0000259" key="2">
    <source>
        <dbReference type="Pfam" id="PF22980"/>
    </source>
</evidence>
<organism evidence="3 4">
    <name type="scientific">Aspergillus homomorphus (strain CBS 101889)</name>
    <dbReference type="NCBI Taxonomy" id="1450537"/>
    <lineage>
        <taxon>Eukaryota</taxon>
        <taxon>Fungi</taxon>
        <taxon>Dikarya</taxon>
        <taxon>Ascomycota</taxon>
        <taxon>Pezizomycotina</taxon>
        <taxon>Eurotiomycetes</taxon>
        <taxon>Eurotiomycetidae</taxon>
        <taxon>Eurotiales</taxon>
        <taxon>Aspergillaceae</taxon>
        <taxon>Aspergillus</taxon>
        <taxon>Aspergillus subgen. Circumdati</taxon>
    </lineage>
</organism>
<dbReference type="OrthoDB" id="3944408at2759"/>
<keyword evidence="4" id="KW-1185">Reference proteome</keyword>
<feature type="domain" description="Myb-like DNA-binding" evidence="2">
    <location>
        <begin position="15"/>
        <end position="60"/>
    </location>
</feature>
<accession>A0A395I4C9</accession>
<feature type="region of interest" description="Disordered" evidence="1">
    <location>
        <begin position="84"/>
        <end position="182"/>
    </location>
</feature>
<feature type="compositionally biased region" description="Acidic residues" evidence="1">
    <location>
        <begin position="167"/>
        <end position="179"/>
    </location>
</feature>
<reference evidence="3 4" key="1">
    <citation type="submission" date="2018-02" db="EMBL/GenBank/DDBJ databases">
        <title>The genomes of Aspergillus section Nigri reveals drivers in fungal speciation.</title>
        <authorList>
            <consortium name="DOE Joint Genome Institute"/>
            <person name="Vesth T.C."/>
            <person name="Nybo J."/>
            <person name="Theobald S."/>
            <person name="Brandl J."/>
            <person name="Frisvad J.C."/>
            <person name="Nielsen K.F."/>
            <person name="Lyhne E.K."/>
            <person name="Kogle M.E."/>
            <person name="Kuo A."/>
            <person name="Riley R."/>
            <person name="Clum A."/>
            <person name="Nolan M."/>
            <person name="Lipzen A."/>
            <person name="Salamov A."/>
            <person name="Henrissat B."/>
            <person name="Wiebenga A."/>
            <person name="De vries R.P."/>
            <person name="Grigoriev I.V."/>
            <person name="Mortensen U.H."/>
            <person name="Andersen M.R."/>
            <person name="Baker S.E."/>
        </authorList>
    </citation>
    <scope>NUCLEOTIDE SEQUENCE [LARGE SCALE GENOMIC DNA]</scope>
    <source>
        <strain evidence="3 4">CBS 101889</strain>
    </source>
</reference>
<evidence type="ECO:0000313" key="4">
    <source>
        <dbReference type="Proteomes" id="UP000248961"/>
    </source>
</evidence>
<dbReference type="EMBL" id="KZ824273">
    <property type="protein sequence ID" value="RAL14940.1"/>
    <property type="molecule type" value="Genomic_DNA"/>
</dbReference>
<dbReference type="VEuPathDB" id="FungiDB:BO97DRAFT_412224"/>
<evidence type="ECO:0000313" key="3">
    <source>
        <dbReference type="EMBL" id="RAL14940.1"/>
    </source>
</evidence>
<proteinExistence type="predicted"/>
<name>A0A395I4C9_ASPHC</name>
<feature type="region of interest" description="Disordered" evidence="1">
    <location>
        <begin position="253"/>
        <end position="273"/>
    </location>
</feature>
<gene>
    <name evidence="3" type="ORF">BO97DRAFT_412224</name>
</gene>
<protein>
    <recommendedName>
        <fullName evidence="2">Myb-like DNA-binding domain-containing protein</fullName>
    </recommendedName>
</protein>
<evidence type="ECO:0000256" key="1">
    <source>
        <dbReference type="SAM" id="MobiDB-lite"/>
    </source>
</evidence>
<dbReference type="GeneID" id="37200516"/>
<dbReference type="Pfam" id="PF22980">
    <property type="entry name" value="Myb_DNA-bind_8"/>
    <property type="match status" value="1"/>
</dbReference>
<feature type="compositionally biased region" description="Acidic residues" evidence="1">
    <location>
        <begin position="264"/>
        <end position="273"/>
    </location>
</feature>
<dbReference type="InterPro" id="IPR054505">
    <property type="entry name" value="Myb_DNA-bind_8"/>
</dbReference>
<dbReference type="RefSeq" id="XP_025554094.1">
    <property type="nucleotide sequence ID" value="XM_025696227.1"/>
</dbReference>
<dbReference type="AlphaFoldDB" id="A0A395I4C9"/>
<sequence>MHNATPTTAPKPTAEADVLLLYVILLNADSNTINWPAVAKATGVTQPTARLKWYRLKQELDLKVHAGGFDYKGVRGGEAQIHTQGRARGEGAGGGTSAAAAETTAHEVGSQSTAAWGEGAGSSLEKHEQEQQPLRQTNKTQKQKKTSAPRIYPPETSFMLSESGSDVADDEGEDEDDWVDGTHGGRRKSCVFYLGDRGVMPAVVNEGKSASATAACASASEIIAPELRLIESRERMSCWSSDSSLVRVGMWGDSSQGEDCAIYSDEDGEDEKS</sequence>
<dbReference type="Proteomes" id="UP000248961">
    <property type="component" value="Unassembled WGS sequence"/>
</dbReference>